<proteinExistence type="predicted"/>
<accession>A0A097EI12</accession>
<dbReference type="Gene3D" id="2.160.20.120">
    <property type="match status" value="1"/>
</dbReference>
<sequence>MQAVAFVMVGTMLAGCSMGQDDGPGVTPTGSGTTRSYAVTDFSKIDLTGSDEVEVRAGKAFSVRAEGKPEDLDTLRIARDDETLAIGRKRSLRWGHGGKVTVYVTLPRLTEASITGSGTMAVDRVSGDAFKADVRGSGDLNIAALMTDRAEVSIAGTGNVRAGGAVKDLAVEVAGTGSLDAAGLRVERADVSVTGTGDVRAAVSGTAKVQVAGTGDVDLGAAARCTVSNTGTGSVRCGR</sequence>
<dbReference type="HOGENOM" id="CLU_072746_5_0_5"/>
<evidence type="ECO:0000313" key="3">
    <source>
        <dbReference type="Proteomes" id="UP000033200"/>
    </source>
</evidence>
<dbReference type="Pfam" id="PF10988">
    <property type="entry name" value="DUF2807"/>
    <property type="match status" value="1"/>
</dbReference>
<protein>
    <recommendedName>
        <fullName evidence="1">Putative auto-transporter adhesin head GIN domain-containing protein</fullName>
    </recommendedName>
</protein>
<feature type="domain" description="Putative auto-transporter adhesin head GIN" evidence="1">
    <location>
        <begin position="41"/>
        <end position="218"/>
    </location>
</feature>
<reference evidence="2 3" key="1">
    <citation type="submission" date="2014-09" db="EMBL/GenBank/DDBJ databases">
        <title>Using Illumina technology Improving SMRT sequencing Genome Assembly by RASTools.</title>
        <authorList>
            <person name="Zhou Y."/>
            <person name="Ma T."/>
            <person name="Liu T."/>
        </authorList>
    </citation>
    <scope>NUCLEOTIDE SEQUENCE [LARGE SCALE GENOMIC DNA]</scope>
    <source>
        <strain evidence="2 3">ATCC 55669</strain>
    </source>
</reference>
<dbReference type="EMBL" id="CP009571">
    <property type="protein sequence ID" value="AIT07202.1"/>
    <property type="molecule type" value="Genomic_DNA"/>
</dbReference>
<dbReference type="AlphaFoldDB" id="A0A097EI12"/>
<dbReference type="STRING" id="1549858.MC45_13430"/>
<dbReference type="InterPro" id="IPR021255">
    <property type="entry name" value="DUF2807"/>
</dbReference>
<organism evidence="2 3">
    <name type="scientific">Sphingomonas taxi</name>
    <dbReference type="NCBI Taxonomy" id="1549858"/>
    <lineage>
        <taxon>Bacteria</taxon>
        <taxon>Pseudomonadati</taxon>
        <taxon>Pseudomonadota</taxon>
        <taxon>Alphaproteobacteria</taxon>
        <taxon>Sphingomonadales</taxon>
        <taxon>Sphingomonadaceae</taxon>
        <taxon>Sphingomonas</taxon>
    </lineage>
</organism>
<dbReference type="KEGG" id="stax:MC45_13430"/>
<dbReference type="eggNOG" id="COG3595">
    <property type="taxonomic scope" value="Bacteria"/>
</dbReference>
<dbReference type="Proteomes" id="UP000033200">
    <property type="component" value="Chromosome"/>
</dbReference>
<dbReference type="RefSeq" id="WP_038664092.1">
    <property type="nucleotide sequence ID" value="NZ_CP009571.1"/>
</dbReference>
<evidence type="ECO:0000259" key="1">
    <source>
        <dbReference type="Pfam" id="PF10988"/>
    </source>
</evidence>
<keyword evidence="3" id="KW-1185">Reference proteome</keyword>
<gene>
    <name evidence="2" type="ORF">MC45_13430</name>
</gene>
<name>A0A097EI12_9SPHN</name>
<evidence type="ECO:0000313" key="2">
    <source>
        <dbReference type="EMBL" id="AIT07202.1"/>
    </source>
</evidence>